<dbReference type="Proteomes" id="UP001189429">
    <property type="component" value="Unassembled WGS sequence"/>
</dbReference>
<dbReference type="SUPFAM" id="SSF54695">
    <property type="entry name" value="POZ domain"/>
    <property type="match status" value="1"/>
</dbReference>
<name>A0ABN9VEC0_9DINO</name>
<evidence type="ECO:0000256" key="1">
    <source>
        <dbReference type="SAM" id="MobiDB-lite"/>
    </source>
</evidence>
<dbReference type="Gene3D" id="3.30.710.10">
    <property type="entry name" value="Potassium Channel Kv1.1, Chain A"/>
    <property type="match status" value="1"/>
</dbReference>
<organism evidence="3 4">
    <name type="scientific">Prorocentrum cordatum</name>
    <dbReference type="NCBI Taxonomy" id="2364126"/>
    <lineage>
        <taxon>Eukaryota</taxon>
        <taxon>Sar</taxon>
        <taxon>Alveolata</taxon>
        <taxon>Dinophyceae</taxon>
        <taxon>Prorocentrales</taxon>
        <taxon>Prorocentraceae</taxon>
        <taxon>Prorocentrum</taxon>
    </lineage>
</organism>
<feature type="region of interest" description="Disordered" evidence="1">
    <location>
        <begin position="1"/>
        <end position="23"/>
    </location>
</feature>
<proteinExistence type="predicted"/>
<comment type="caution">
    <text evidence="3">The sequence shown here is derived from an EMBL/GenBank/DDBJ whole genome shotgun (WGS) entry which is preliminary data.</text>
</comment>
<feature type="compositionally biased region" description="Low complexity" evidence="1">
    <location>
        <begin position="473"/>
        <end position="489"/>
    </location>
</feature>
<evidence type="ECO:0000313" key="3">
    <source>
        <dbReference type="EMBL" id="CAK0870504.1"/>
    </source>
</evidence>
<sequence>MWNIGRHVGQWRSPSGSGHALSAASPAPAWQASACLPGALPGALPASAPSSSGDAVEQHIADLRAEDLEQLSAAHLERLVQTAASPTPDILASLLDDDDGGGAAAASPPPAAAGAPPLPAVVRLNVGGRLLTTTVQTLRRDPGSRLARMFGDEAQMRPPRDAQGHFCLDRDGRLFHHVLNFLRDGSPPIGLSRGLRLELLREAEFYGLGALHAALGGTQQPADLVAQAPAAEGARPPPSRASYARCGTATGLSRPGARLPAPPAPPLWADAACADFAPPRRTTRCYVRLRFGSEYSGDWIVTSPRQLPGVDYQLHNACIARSPIDALNKMCQAGYRPCEDPPSVPPVDDFYTDNWLIAMFRDVDSCAAAAADDPLGSGVAEQPQLSQTTGSELQSRSVTPSPQRHRTVSSERLASRTFSDLEGSGAGSANSAWRLCPCVGLPRPSSVRTPRGARPESGCRAGPVHGGLGGAGRRFAAPVAAASRPGRSRQSPRAPSKRLAPRDLRRRPRRHRCWRWRRERRPAAPSPPLASLARVGRAT</sequence>
<accession>A0ABN9VEC0</accession>
<protein>
    <recommendedName>
        <fullName evidence="2">Potassium channel tetramerisation-type BTB domain-containing protein</fullName>
    </recommendedName>
</protein>
<dbReference type="EMBL" id="CAUYUJ010016971">
    <property type="protein sequence ID" value="CAK0870504.1"/>
    <property type="molecule type" value="Genomic_DNA"/>
</dbReference>
<dbReference type="PANTHER" id="PTHR14499:SF136">
    <property type="entry name" value="GH08630P"/>
    <property type="match status" value="1"/>
</dbReference>
<evidence type="ECO:0000313" key="4">
    <source>
        <dbReference type="Proteomes" id="UP001189429"/>
    </source>
</evidence>
<feature type="compositionally biased region" description="Low complexity" evidence="1">
    <location>
        <begin position="529"/>
        <end position="539"/>
    </location>
</feature>
<feature type="compositionally biased region" description="Basic residues" evidence="1">
    <location>
        <begin position="504"/>
        <end position="520"/>
    </location>
</feature>
<feature type="non-terminal residue" evidence="3">
    <location>
        <position position="539"/>
    </location>
</feature>
<keyword evidence="4" id="KW-1185">Reference proteome</keyword>
<feature type="region of interest" description="Disordered" evidence="1">
    <location>
        <begin position="373"/>
        <end position="429"/>
    </location>
</feature>
<feature type="compositionally biased region" description="Low complexity" evidence="1">
    <location>
        <begin position="13"/>
        <end position="23"/>
    </location>
</feature>
<dbReference type="InterPro" id="IPR003131">
    <property type="entry name" value="T1-type_BTB"/>
</dbReference>
<evidence type="ECO:0000259" key="2">
    <source>
        <dbReference type="Pfam" id="PF02214"/>
    </source>
</evidence>
<dbReference type="InterPro" id="IPR011333">
    <property type="entry name" value="SKP1/BTB/POZ_sf"/>
</dbReference>
<feature type="compositionally biased region" description="Pro residues" evidence="1">
    <location>
        <begin position="107"/>
        <end position="116"/>
    </location>
</feature>
<feature type="region of interest" description="Disordered" evidence="1">
    <location>
        <begin position="444"/>
        <end position="539"/>
    </location>
</feature>
<dbReference type="Pfam" id="PF02214">
    <property type="entry name" value="BTB_2"/>
    <property type="match status" value="1"/>
</dbReference>
<reference evidence="3" key="1">
    <citation type="submission" date="2023-10" db="EMBL/GenBank/DDBJ databases">
        <authorList>
            <person name="Chen Y."/>
            <person name="Shah S."/>
            <person name="Dougan E. K."/>
            <person name="Thang M."/>
            <person name="Chan C."/>
        </authorList>
    </citation>
    <scope>NUCLEOTIDE SEQUENCE [LARGE SCALE GENOMIC DNA]</scope>
</reference>
<feature type="compositionally biased region" description="Polar residues" evidence="1">
    <location>
        <begin position="383"/>
        <end position="402"/>
    </location>
</feature>
<feature type="domain" description="Potassium channel tetramerisation-type BTB" evidence="2">
    <location>
        <begin position="122"/>
        <end position="212"/>
    </location>
</feature>
<dbReference type="PANTHER" id="PTHR14499">
    <property type="entry name" value="POTASSIUM CHANNEL TETRAMERIZATION DOMAIN-CONTAINING"/>
    <property type="match status" value="1"/>
</dbReference>
<gene>
    <name evidence="3" type="ORF">PCOR1329_LOCUS56594</name>
</gene>
<feature type="region of interest" description="Disordered" evidence="1">
    <location>
        <begin position="90"/>
        <end position="116"/>
    </location>
</feature>